<feature type="compositionally biased region" description="Polar residues" evidence="1">
    <location>
        <begin position="212"/>
        <end position="224"/>
    </location>
</feature>
<gene>
    <name evidence="2" type="ORF">ACH5RR_037177</name>
</gene>
<feature type="compositionally biased region" description="Basic and acidic residues" evidence="1">
    <location>
        <begin position="143"/>
        <end position="170"/>
    </location>
</feature>
<reference evidence="2 3" key="1">
    <citation type="submission" date="2024-11" db="EMBL/GenBank/DDBJ databases">
        <title>A near-complete genome assembly of Cinchona calisaya.</title>
        <authorList>
            <person name="Lian D.C."/>
            <person name="Zhao X.W."/>
            <person name="Wei L."/>
        </authorList>
    </citation>
    <scope>NUCLEOTIDE SEQUENCE [LARGE SCALE GENOMIC DNA]</scope>
    <source>
        <tissue evidence="2">Nenye</tissue>
    </source>
</reference>
<proteinExistence type="predicted"/>
<dbReference type="Proteomes" id="UP001630127">
    <property type="component" value="Unassembled WGS sequence"/>
</dbReference>
<keyword evidence="3" id="KW-1185">Reference proteome</keyword>
<organism evidence="2 3">
    <name type="scientific">Cinchona calisaya</name>
    <dbReference type="NCBI Taxonomy" id="153742"/>
    <lineage>
        <taxon>Eukaryota</taxon>
        <taxon>Viridiplantae</taxon>
        <taxon>Streptophyta</taxon>
        <taxon>Embryophyta</taxon>
        <taxon>Tracheophyta</taxon>
        <taxon>Spermatophyta</taxon>
        <taxon>Magnoliopsida</taxon>
        <taxon>eudicotyledons</taxon>
        <taxon>Gunneridae</taxon>
        <taxon>Pentapetalae</taxon>
        <taxon>asterids</taxon>
        <taxon>lamiids</taxon>
        <taxon>Gentianales</taxon>
        <taxon>Rubiaceae</taxon>
        <taxon>Cinchonoideae</taxon>
        <taxon>Cinchoneae</taxon>
        <taxon>Cinchona</taxon>
    </lineage>
</organism>
<feature type="region of interest" description="Disordered" evidence="1">
    <location>
        <begin position="142"/>
        <end position="224"/>
    </location>
</feature>
<evidence type="ECO:0000313" key="2">
    <source>
        <dbReference type="EMBL" id="KAL3502728.1"/>
    </source>
</evidence>
<evidence type="ECO:0000256" key="1">
    <source>
        <dbReference type="SAM" id="MobiDB-lite"/>
    </source>
</evidence>
<protein>
    <submittedName>
        <fullName evidence="2">Uncharacterized protein</fullName>
    </submittedName>
</protein>
<evidence type="ECO:0000313" key="3">
    <source>
        <dbReference type="Proteomes" id="UP001630127"/>
    </source>
</evidence>
<name>A0ABD2YAV1_9GENT</name>
<comment type="caution">
    <text evidence="2">The sequence shown here is derived from an EMBL/GenBank/DDBJ whole genome shotgun (WGS) entry which is preliminary data.</text>
</comment>
<accession>A0ABD2YAV1</accession>
<dbReference type="AlphaFoldDB" id="A0ABD2YAV1"/>
<dbReference type="EMBL" id="JBJUIK010000015">
    <property type="protein sequence ID" value="KAL3502728.1"/>
    <property type="molecule type" value="Genomic_DNA"/>
</dbReference>
<sequence length="224" mass="25821">MFKIPLFNSTRHNQIFLLKFHLLAHINHLIRGIFKTFHLSRILCRPLLPRPPPQYPSCPPYVNHDQSTEDNLRRAFEALQREHENLRASTSNMELHLGQLAWKNNERPIRALSSDTIPNPNEQYNTISIWSGKELGLPHGKKKVDTKIEKQKSEISEDKLEVEGEEENMKKGNAMTEAKVQQMKEPLKLETSKRVPFPEGLVDPGKEEKKNNSTSSTICSKSFM</sequence>